<dbReference type="Proteomes" id="UP000253090">
    <property type="component" value="Unassembled WGS sequence"/>
</dbReference>
<accession>A0A369BCL8</accession>
<dbReference type="InterPro" id="IPR014199">
    <property type="entry name" value="Spore_YtxC"/>
</dbReference>
<dbReference type="RefSeq" id="WP_114498050.1">
    <property type="nucleotide sequence ID" value="NZ_QPJW01000009.1"/>
</dbReference>
<comment type="caution">
    <text evidence="1">The sequence shown here is derived from an EMBL/GenBank/DDBJ whole genome shotgun (WGS) entry which is preliminary data.</text>
</comment>
<name>A0A369BCL8_9BACL</name>
<dbReference type="EMBL" id="QPJW01000009">
    <property type="protein sequence ID" value="RCX17414.1"/>
    <property type="molecule type" value="Genomic_DNA"/>
</dbReference>
<evidence type="ECO:0000313" key="2">
    <source>
        <dbReference type="Proteomes" id="UP000253090"/>
    </source>
</evidence>
<dbReference type="OrthoDB" id="2986513at2"/>
<sequence>MDFFMLRADLKGIFSEQQFLDYLGNTGGAVHNDATPVYFGHSLNGTVMTFTISFAEPHFSPELRQMMMEDLARGMAAYIVDVREESIAMSIASKQYSFSSREESRAAEQCCHKLLAGPEEGDQAARQRRKSGIYKVLKEYLQDNRYLDLDGFIAFRLPEYRDKLRETVENAMEEYLLDQQYEEFIHLLQYFVHFQEPLIPLIHLMHKEDHEFHILNEQFSKISVPSQGGVVAQIADQEMEMEDMIVSTLISLSPDRILIHTLEPEAQIILTIRRIFGDRVELCLHCPRCQLFHQEQFHRDQGT</sequence>
<keyword evidence="2" id="KW-1185">Reference proteome</keyword>
<evidence type="ECO:0000313" key="1">
    <source>
        <dbReference type="EMBL" id="RCX17414.1"/>
    </source>
</evidence>
<dbReference type="Pfam" id="PF08812">
    <property type="entry name" value="YtxC"/>
    <property type="match status" value="1"/>
</dbReference>
<gene>
    <name evidence="1" type="ORF">DFP94_109138</name>
</gene>
<reference evidence="1 2" key="1">
    <citation type="submission" date="2018-07" db="EMBL/GenBank/DDBJ databases">
        <title>Genomic Encyclopedia of Type Strains, Phase III (KMG-III): the genomes of soil and plant-associated and newly described type strains.</title>
        <authorList>
            <person name="Whitman W."/>
        </authorList>
    </citation>
    <scope>NUCLEOTIDE SEQUENCE [LARGE SCALE GENOMIC DNA]</scope>
    <source>
        <strain evidence="1 2">CECT 8333</strain>
    </source>
</reference>
<dbReference type="AlphaFoldDB" id="A0A369BCL8"/>
<organism evidence="1 2">
    <name type="scientific">Fontibacillus phaseoli</name>
    <dbReference type="NCBI Taxonomy" id="1416533"/>
    <lineage>
        <taxon>Bacteria</taxon>
        <taxon>Bacillati</taxon>
        <taxon>Bacillota</taxon>
        <taxon>Bacilli</taxon>
        <taxon>Bacillales</taxon>
        <taxon>Paenibacillaceae</taxon>
        <taxon>Fontibacillus</taxon>
    </lineage>
</organism>
<protein>
    <submittedName>
        <fullName evidence="1">Putative sporulation protein YtxC</fullName>
    </submittedName>
</protein>
<proteinExistence type="predicted"/>